<sequence>MGLDVYAVRPGDPAVKGHDTLQTPVTWEWEGPADLDPFEDVPRDFPEGLFWPSDGDFTGFRGQVYREWINRTLGFNLYELLDPAQVRELADRLDHWLADLRTSGVDKVQLDDDTTVPLSGIEALAQFLHATAAQDLWLFPDS</sequence>
<comment type="caution">
    <text evidence="1">The sequence shown here is derived from an EMBL/GenBank/DDBJ whole genome shotgun (WGS) entry which is preliminary data.</text>
</comment>
<dbReference type="Proteomes" id="UP001500212">
    <property type="component" value="Unassembled WGS sequence"/>
</dbReference>
<protein>
    <recommendedName>
        <fullName evidence="3">DUF4253 domain-containing protein</fullName>
    </recommendedName>
</protein>
<evidence type="ECO:0008006" key="3">
    <source>
        <dbReference type="Google" id="ProtNLM"/>
    </source>
</evidence>
<keyword evidence="2" id="KW-1185">Reference proteome</keyword>
<organism evidence="1 2">
    <name type="scientific">Actinoallomurus liliacearum</name>
    <dbReference type="NCBI Taxonomy" id="1080073"/>
    <lineage>
        <taxon>Bacteria</taxon>
        <taxon>Bacillati</taxon>
        <taxon>Actinomycetota</taxon>
        <taxon>Actinomycetes</taxon>
        <taxon>Streptosporangiales</taxon>
        <taxon>Thermomonosporaceae</taxon>
        <taxon>Actinoallomurus</taxon>
    </lineage>
</organism>
<reference evidence="2" key="1">
    <citation type="journal article" date="2019" name="Int. J. Syst. Evol. Microbiol.">
        <title>The Global Catalogue of Microorganisms (GCM) 10K type strain sequencing project: providing services to taxonomists for standard genome sequencing and annotation.</title>
        <authorList>
            <consortium name="The Broad Institute Genomics Platform"/>
            <consortium name="The Broad Institute Genome Sequencing Center for Infectious Disease"/>
            <person name="Wu L."/>
            <person name="Ma J."/>
        </authorList>
    </citation>
    <scope>NUCLEOTIDE SEQUENCE [LARGE SCALE GENOMIC DNA]</scope>
    <source>
        <strain evidence="2">JCM 17938</strain>
    </source>
</reference>
<dbReference type="EMBL" id="BAABHJ010000005">
    <property type="protein sequence ID" value="GAA4606943.1"/>
    <property type="molecule type" value="Genomic_DNA"/>
</dbReference>
<name>A0ABP8TJ87_9ACTN</name>
<accession>A0ABP8TJ87</accession>
<proteinExistence type="predicted"/>
<evidence type="ECO:0000313" key="2">
    <source>
        <dbReference type="Proteomes" id="UP001500212"/>
    </source>
</evidence>
<gene>
    <name evidence="1" type="ORF">GCM10023195_25770</name>
</gene>
<evidence type="ECO:0000313" key="1">
    <source>
        <dbReference type="EMBL" id="GAA4606943.1"/>
    </source>
</evidence>
<dbReference type="RefSeq" id="WP_345353276.1">
    <property type="nucleotide sequence ID" value="NZ_BAABHJ010000005.1"/>
</dbReference>